<evidence type="ECO:0000313" key="1">
    <source>
        <dbReference type="EMBL" id="KKL03500.1"/>
    </source>
</evidence>
<sequence length="167" mass="18322">MGAMAKVTANDLVLTQGREAFAVNLSLGMEQTDAHIAAFPNDTSTRKTHRENSSRLAKDSKVVARVAELRNKAVSPKIATLIELKEHATKVMNDKDASLRDQLAGNKLVGEYGQYFVKKIEDVTPRPPMFEGWTSEDFLEALQALRAIKARIVEGTVVGEPEALEGE</sequence>
<reference evidence="1" key="1">
    <citation type="journal article" date="2015" name="Nature">
        <title>Complex archaea that bridge the gap between prokaryotes and eukaryotes.</title>
        <authorList>
            <person name="Spang A."/>
            <person name="Saw J.H."/>
            <person name="Jorgensen S.L."/>
            <person name="Zaremba-Niedzwiedzka K."/>
            <person name="Martijn J."/>
            <person name="Lind A.E."/>
            <person name="van Eijk R."/>
            <person name="Schleper C."/>
            <person name="Guy L."/>
            <person name="Ettema T.J."/>
        </authorList>
    </citation>
    <scope>NUCLEOTIDE SEQUENCE</scope>
</reference>
<gene>
    <name evidence="1" type="ORF">LCGC14_2625540</name>
</gene>
<name>A0A0F9A1W3_9ZZZZ</name>
<accession>A0A0F9A1W3</accession>
<organism evidence="1">
    <name type="scientific">marine sediment metagenome</name>
    <dbReference type="NCBI Taxonomy" id="412755"/>
    <lineage>
        <taxon>unclassified sequences</taxon>
        <taxon>metagenomes</taxon>
        <taxon>ecological metagenomes</taxon>
    </lineage>
</organism>
<proteinExistence type="predicted"/>
<evidence type="ECO:0008006" key="2">
    <source>
        <dbReference type="Google" id="ProtNLM"/>
    </source>
</evidence>
<dbReference type="EMBL" id="LAZR01044903">
    <property type="protein sequence ID" value="KKL03500.1"/>
    <property type="molecule type" value="Genomic_DNA"/>
</dbReference>
<comment type="caution">
    <text evidence="1">The sequence shown here is derived from an EMBL/GenBank/DDBJ whole genome shotgun (WGS) entry which is preliminary data.</text>
</comment>
<dbReference type="AlphaFoldDB" id="A0A0F9A1W3"/>
<protein>
    <recommendedName>
        <fullName evidence="2">Terminase small subunit</fullName>
    </recommendedName>
</protein>